<feature type="region of interest" description="Disordered" evidence="1">
    <location>
        <begin position="455"/>
        <end position="485"/>
    </location>
</feature>
<name>A0A6S6VX07_9PLEO</name>
<evidence type="ECO:0000313" key="2">
    <source>
        <dbReference type="EMBL" id="CAE7016156.1"/>
    </source>
</evidence>
<evidence type="ECO:0000256" key="1">
    <source>
        <dbReference type="SAM" id="MobiDB-lite"/>
    </source>
</evidence>
<evidence type="ECO:0000313" key="3">
    <source>
        <dbReference type="Proteomes" id="UP000472372"/>
    </source>
</evidence>
<dbReference type="Gene3D" id="3.30.420.10">
    <property type="entry name" value="Ribonuclease H-like superfamily/Ribonuclease H"/>
    <property type="match status" value="1"/>
</dbReference>
<accession>A0A6S6VX07</accession>
<dbReference type="GO" id="GO:0003676">
    <property type="term" value="F:nucleic acid binding"/>
    <property type="evidence" value="ECO:0007669"/>
    <property type="project" value="InterPro"/>
</dbReference>
<organism evidence="2 3">
    <name type="scientific">Pyrenophora teres f. teres</name>
    <dbReference type="NCBI Taxonomy" id="97479"/>
    <lineage>
        <taxon>Eukaryota</taxon>
        <taxon>Fungi</taxon>
        <taxon>Dikarya</taxon>
        <taxon>Ascomycota</taxon>
        <taxon>Pezizomycotina</taxon>
        <taxon>Dothideomycetes</taxon>
        <taxon>Pleosporomycetidae</taxon>
        <taxon>Pleosporales</taxon>
        <taxon>Pleosporineae</taxon>
        <taxon>Pleosporaceae</taxon>
        <taxon>Pyrenophora</taxon>
    </lineage>
</organism>
<feature type="compositionally biased region" description="Low complexity" evidence="1">
    <location>
        <begin position="190"/>
        <end position="200"/>
    </location>
</feature>
<dbReference type="Proteomes" id="UP000472372">
    <property type="component" value="Chromosome 2"/>
</dbReference>
<sequence>MADSESNSSNIDVAVQEQLLNEPSEHSTSEREIAPSLWAKFTAKYLMGDCPYTVALDVINTSLWDVPVTEDANEAHATTWVAKMIHDYNLAMDPAEFQAMTFDHQSKAYQRQNNARRITPTTEQPHQPGPTAATRQPQQDSLPVATRQPLAHTLPPPPVWQVPQDLQQAEQYEARQSARSQEPPPVHQNTRPQTQRPPTTAYREITPFPQQPIMGVPDRPPELPYDPYKTLPPRWSRNDRLNANTITQFSKIWDNSKKYTGDAYDLLDDKIKIFFSICWQVDIKEEEFHAVFPRILTGRAEMFYIQIVERDDSFASAYMAIKNHFDHDVHHQHYYTDWTTTNFARTRIENPEKGLQEVLQILLDKLQLCQRALGKNFEGEDALRTTVINACRRVPELEMALFKPALICEGLFSDLRSAIETHLARQHTTQMLMGSKIATEDQYYLDRRYNSNGRDRGGFRGGSRGGFSGGFRGGQAGNRGSQRFNSYDSGRGFKPRWKKKCFVCQKEGCWSTNHTDEERKAARAQLLGVPRGAYIASTCQPEASFDLSVAAQAQQPSDEDIKALNKRLKWQMENLDRGIRYVPVDLINAKLMVFVDGSFANNKDLSSQLGFVLMLVNECADVDNTFSIHGNMIHYSSTKCKCVTRSVLASEIYGMVNGFDIGIAIATTLRMITERLGISAIPLIVCTDSYSLYECLVKLGTTKEKRLMIDIMALRQSYERREITEIRWINGEDNPADAFTKASPNRALERFIDGNKLTVRVDGWVQRPTSFDNALLVIVISLYALSAKPTNSNDVFDRDRVKTATSPIWAPSCHATRCKGLRKPVTLVKLLKNAGHNDFEQRTLEEITKFCHHCQLNSSAPRRFKFTLKDDRHFNYEILVDVMYLGSRPVLHVVDASTAFQGAKFLSAISAKETWQALRMLWIDTYQGPLDILTHDAGTNFASAEFRAEAKIMGVACKQDILYAELASTMSDEAILQMAVKAVNDTAGPDGLVPTLLVFGAYPRMTTESPPSPSMIKRSEAIQKATKALRKIAAERQVLDALNTRNGPTTGDVLALPLQSEVLVWRESDGWNGPYKIISVDSHNVTVDMINGPTTFQSTVVKPYYRPDHLWTDPDAPHAPPTDVTVPLAAQPRRRGRPRGSKNKDKSEVYITKEEADHELAIKLRNDGVITTPGTPFEASDDQEISDLVGRGVFEFEQYDKERHGGIRIFKSRLVREVKGKTTKPYEKSRLVIQGYQDHGKEAILTQSPTIQRCSQRVIMALAPVLVQRGMSIELRDITQAYPQAQTNLQRTILAHLPSELVSKYPEGTLLHVIKPLYGIAEAGVHWWTTYHSHHREELDMSTSMYDPCLLITNGDADAFGLVGMQTDDTLMLGTAVFSSLEEKKLEEAQFRSKPKTVLTPDMQLDFNGCTLTIEKGEAILNLKQKGQGGKIKLVDIKAYDRAQQYTEQRARGAYIASTCQPEASFDLSVAAQAQQPSDEDIKALNKRLKWQMENLDRGIRYVPVDLINAKLMVFVDGSFANNKDLSSQLGFVLMLVNECADVDNTFSIHGNMIHYSSTKCKRVTQSVLASEIYGIVNGFDIGIAIATTLRMITERLGISAIPLIVCTDSYSLYECLVKLGTTKEKRLMIDIMALRQSYERREITEIRWINGEDNPADAFTKASPNRALERFIDGNKLTVRVDGWVQRPTSFDV</sequence>
<feature type="region of interest" description="Disordered" evidence="1">
    <location>
        <begin position="1112"/>
        <end position="1147"/>
    </location>
</feature>
<feature type="region of interest" description="Disordered" evidence="1">
    <location>
        <begin position="120"/>
        <end position="237"/>
    </location>
</feature>
<proteinExistence type="predicted"/>
<gene>
    <name evidence="2" type="ORF">PTTW11_02914</name>
</gene>
<feature type="compositionally biased region" description="Gly residues" evidence="1">
    <location>
        <begin position="459"/>
        <end position="477"/>
    </location>
</feature>
<feature type="compositionally biased region" description="Basic residues" evidence="1">
    <location>
        <begin position="1132"/>
        <end position="1141"/>
    </location>
</feature>
<dbReference type="SUPFAM" id="SSF81995">
    <property type="entry name" value="beta-sandwich domain of Sec23/24"/>
    <property type="match status" value="1"/>
</dbReference>
<reference evidence="2" key="1">
    <citation type="submission" date="2021-02" db="EMBL/GenBank/DDBJ databases">
        <authorList>
            <person name="Syme A R."/>
            <person name="Syme A R."/>
            <person name="Moolhuijzen P."/>
        </authorList>
    </citation>
    <scope>NUCLEOTIDE SEQUENCE</scope>
    <source>
        <strain evidence="2">W1-1</strain>
    </source>
</reference>
<dbReference type="InterPro" id="IPR012337">
    <property type="entry name" value="RNaseH-like_sf"/>
</dbReference>
<dbReference type="SUPFAM" id="SSF53098">
    <property type="entry name" value="Ribonuclease H-like"/>
    <property type="match status" value="1"/>
</dbReference>
<protein>
    <submittedName>
        <fullName evidence="2">RVT 2 multi-domain protein</fullName>
    </submittedName>
</protein>
<dbReference type="InterPro" id="IPR036397">
    <property type="entry name" value="RNaseH_sf"/>
</dbReference>
<dbReference type="EMBL" id="HG992978">
    <property type="protein sequence ID" value="CAE7016156.1"/>
    <property type="molecule type" value="Genomic_DNA"/>
</dbReference>